<evidence type="ECO:0000313" key="2">
    <source>
        <dbReference type="Proteomes" id="UP000736335"/>
    </source>
</evidence>
<protein>
    <submittedName>
        <fullName evidence="1">Uncharacterized protein</fullName>
    </submittedName>
</protein>
<reference evidence="1" key="1">
    <citation type="journal article" date="2020" name="Nat. Commun.">
        <title>Large-scale genome sequencing of mycorrhizal fungi provides insights into the early evolution of symbiotic traits.</title>
        <authorList>
            <person name="Miyauchi S."/>
            <person name="Kiss E."/>
            <person name="Kuo A."/>
            <person name="Drula E."/>
            <person name="Kohler A."/>
            <person name="Sanchez-Garcia M."/>
            <person name="Morin E."/>
            <person name="Andreopoulos B."/>
            <person name="Barry K.W."/>
            <person name="Bonito G."/>
            <person name="Buee M."/>
            <person name="Carver A."/>
            <person name="Chen C."/>
            <person name="Cichocki N."/>
            <person name="Clum A."/>
            <person name="Culley D."/>
            <person name="Crous P.W."/>
            <person name="Fauchery L."/>
            <person name="Girlanda M."/>
            <person name="Hayes R.D."/>
            <person name="Keri Z."/>
            <person name="LaButti K."/>
            <person name="Lipzen A."/>
            <person name="Lombard V."/>
            <person name="Magnuson J."/>
            <person name="Maillard F."/>
            <person name="Murat C."/>
            <person name="Nolan M."/>
            <person name="Ohm R.A."/>
            <person name="Pangilinan J."/>
            <person name="Pereira M.F."/>
            <person name="Perotto S."/>
            <person name="Peter M."/>
            <person name="Pfister S."/>
            <person name="Riley R."/>
            <person name="Sitrit Y."/>
            <person name="Stielow J.B."/>
            <person name="Szollosi G."/>
            <person name="Zifcakova L."/>
            <person name="Stursova M."/>
            <person name="Spatafora J.W."/>
            <person name="Tedersoo L."/>
            <person name="Vaario L.M."/>
            <person name="Yamada A."/>
            <person name="Yan M."/>
            <person name="Wang P."/>
            <person name="Xu J."/>
            <person name="Bruns T."/>
            <person name="Baldrian P."/>
            <person name="Vilgalys R."/>
            <person name="Dunand C."/>
            <person name="Henrissat B."/>
            <person name="Grigoriev I.V."/>
            <person name="Hibbett D."/>
            <person name="Nagy L.G."/>
            <person name="Martin F.M."/>
        </authorList>
    </citation>
    <scope>NUCLEOTIDE SEQUENCE</scope>
    <source>
        <strain evidence="1">UH-Tt-Lm1</strain>
    </source>
</reference>
<reference evidence="1" key="2">
    <citation type="submission" date="2020-11" db="EMBL/GenBank/DDBJ databases">
        <authorList>
            <consortium name="DOE Joint Genome Institute"/>
            <person name="Kuo A."/>
            <person name="Miyauchi S."/>
            <person name="Kiss E."/>
            <person name="Drula E."/>
            <person name="Kohler A."/>
            <person name="Sanchez-Garcia M."/>
            <person name="Andreopoulos B."/>
            <person name="Barry K.W."/>
            <person name="Bonito G."/>
            <person name="Buee M."/>
            <person name="Carver A."/>
            <person name="Chen C."/>
            <person name="Cichocki N."/>
            <person name="Clum A."/>
            <person name="Culley D."/>
            <person name="Crous P.W."/>
            <person name="Fauchery L."/>
            <person name="Girlanda M."/>
            <person name="Hayes R."/>
            <person name="Keri Z."/>
            <person name="Labutti K."/>
            <person name="Lipzen A."/>
            <person name="Lombard V."/>
            <person name="Magnuson J."/>
            <person name="Maillard F."/>
            <person name="Morin E."/>
            <person name="Murat C."/>
            <person name="Nolan M."/>
            <person name="Ohm R."/>
            <person name="Pangilinan J."/>
            <person name="Pereira M."/>
            <person name="Perotto S."/>
            <person name="Peter M."/>
            <person name="Riley R."/>
            <person name="Sitrit Y."/>
            <person name="Stielow B."/>
            <person name="Szollosi G."/>
            <person name="Zifcakova L."/>
            <person name="Stursova M."/>
            <person name="Spatafora J.W."/>
            <person name="Tedersoo L."/>
            <person name="Vaario L.-M."/>
            <person name="Yamada A."/>
            <person name="Yan M."/>
            <person name="Wang P."/>
            <person name="Xu J."/>
            <person name="Bruns T."/>
            <person name="Baldrian P."/>
            <person name="Vilgalys R."/>
            <person name="Henrissat B."/>
            <person name="Grigoriev I.V."/>
            <person name="Hibbett D."/>
            <person name="Nagy L.G."/>
            <person name="Martin F.M."/>
        </authorList>
    </citation>
    <scope>NUCLEOTIDE SEQUENCE</scope>
    <source>
        <strain evidence="1">UH-Tt-Lm1</strain>
    </source>
</reference>
<accession>A0A9P6H6T2</accession>
<proteinExistence type="predicted"/>
<keyword evidence="2" id="KW-1185">Reference proteome</keyword>
<dbReference type="AlphaFoldDB" id="A0A9P6H6T2"/>
<dbReference type="EMBL" id="WIUZ02000019">
    <property type="protein sequence ID" value="KAF9779686.1"/>
    <property type="molecule type" value="Genomic_DNA"/>
</dbReference>
<dbReference type="Proteomes" id="UP000736335">
    <property type="component" value="Unassembled WGS sequence"/>
</dbReference>
<name>A0A9P6H6T2_9AGAM</name>
<gene>
    <name evidence="1" type="ORF">BJ322DRAFT_1024533</name>
</gene>
<organism evidence="1 2">
    <name type="scientific">Thelephora terrestris</name>
    <dbReference type="NCBI Taxonomy" id="56493"/>
    <lineage>
        <taxon>Eukaryota</taxon>
        <taxon>Fungi</taxon>
        <taxon>Dikarya</taxon>
        <taxon>Basidiomycota</taxon>
        <taxon>Agaricomycotina</taxon>
        <taxon>Agaricomycetes</taxon>
        <taxon>Thelephorales</taxon>
        <taxon>Thelephoraceae</taxon>
        <taxon>Thelephora</taxon>
    </lineage>
</organism>
<sequence>MSLAVHMEQSFASLREFGNTACLYQAHVPPVTAQRPRVGRICREPDLTPAVSNFLAAAMIGIPTRPDHSDQSVSLSVRLKYSRGINLIIFERSLNGTEVEVLAEINGSIPRVNLPSAKLRGRSSVLPSIEPVRNGSPQGFIPSQEIGRLCFSARTVPGRSASTIPLSPVFKVGLTQPLKFIPPSPQLSQLWFCMPLNLVPEGPTFSGDNPERYWPFGARNSPLLNDPARGTHESLLQLIRRYAPHLKASFVNNEAWWSRNWGTPQVHAECEAILDPVIKRNGSINYENSNPVPLDIGPKLDLIFSKHYKPNGHRLIGRTEDEPYQVQDLYASEVGTLLGNIRRLEYHRGHLWDQSPPTLKKIGGPVFEIFPHLYQEEKCPLGKYAHKDGGEGFRIFRQRSGPPVWTFPYAHQGELGKCYPHSPDYYSTKEDLPGEIKNFGGVLHDWIPLWVLGGGDPNGSTML</sequence>
<comment type="caution">
    <text evidence="1">The sequence shown here is derived from an EMBL/GenBank/DDBJ whole genome shotgun (WGS) entry which is preliminary data.</text>
</comment>
<evidence type="ECO:0000313" key="1">
    <source>
        <dbReference type="EMBL" id="KAF9779686.1"/>
    </source>
</evidence>